<evidence type="ECO:0000313" key="2">
    <source>
        <dbReference type="Proteomes" id="UP000492821"/>
    </source>
</evidence>
<name>A0A7E4VV13_PANRE</name>
<evidence type="ECO:0000256" key="1">
    <source>
        <dbReference type="SAM" id="MobiDB-lite"/>
    </source>
</evidence>
<dbReference type="WBParaSite" id="Pan_g3131.t1">
    <property type="protein sequence ID" value="Pan_g3131.t1"/>
    <property type="gene ID" value="Pan_g3131"/>
</dbReference>
<sequence>MNIIASRGWGRGESTRDQASGAVCEVWTVFKPRKVMANSIRDSIHFGWARGQLCEELEWCFEIHKSDNNGWNLGQFGCVSHHAEGGVEDAGYYHLGYLNDLEAPDAVGVRCHHGMTKAGGTGIIGPARQPAACMTTLLSSMVVVPTTAYAPSVEMMEIAKAVSSGASQPDEMMAMRCQGGWWRDALLPEEEAPFPLEGEVDHHDHRSLSPGMRRSSFIAEAEGVTGLKGVDEHHAAKLPAFQPHHACNGARRRLCVLLPAGRCRAGPFPQGHASALNYKDPNLRSGAGQTSGLWRESIEKEEGTSTGPDLRSGPDRTPITKDLRPEVRVFIVQGTVAWAKTKGEPLVLGQKPKGQRRREAGWISTSFATLSNIHSSSGATKRRNGWYAELRHTYQGGALRGHNALEWGKAKAKAYPLYFKLASNQVIESHPHTRVRAPMIALPASPAVYPQGSPPQS</sequence>
<dbReference type="Proteomes" id="UP000492821">
    <property type="component" value="Unassembled WGS sequence"/>
</dbReference>
<reference evidence="2" key="1">
    <citation type="journal article" date="2013" name="Genetics">
        <title>The draft genome and transcriptome of Panagrellus redivivus are shaped by the harsh demands of a free-living lifestyle.</title>
        <authorList>
            <person name="Srinivasan J."/>
            <person name="Dillman A.R."/>
            <person name="Macchietto M.G."/>
            <person name="Heikkinen L."/>
            <person name="Lakso M."/>
            <person name="Fracchia K.M."/>
            <person name="Antoshechkin I."/>
            <person name="Mortazavi A."/>
            <person name="Wong G."/>
            <person name="Sternberg P.W."/>
        </authorList>
    </citation>
    <scope>NUCLEOTIDE SEQUENCE [LARGE SCALE GENOMIC DNA]</scope>
    <source>
        <strain evidence="2">MT8872</strain>
    </source>
</reference>
<feature type="region of interest" description="Disordered" evidence="1">
    <location>
        <begin position="279"/>
        <end position="319"/>
    </location>
</feature>
<keyword evidence="2" id="KW-1185">Reference proteome</keyword>
<proteinExistence type="predicted"/>
<protein>
    <submittedName>
        <fullName evidence="3">SH3 domain-containing protein</fullName>
    </submittedName>
</protein>
<reference evidence="3" key="2">
    <citation type="submission" date="2020-10" db="UniProtKB">
        <authorList>
            <consortium name="WormBaseParasite"/>
        </authorList>
    </citation>
    <scope>IDENTIFICATION</scope>
</reference>
<accession>A0A7E4VV13</accession>
<organism evidence="2 3">
    <name type="scientific">Panagrellus redivivus</name>
    <name type="common">Microworm</name>
    <dbReference type="NCBI Taxonomy" id="6233"/>
    <lineage>
        <taxon>Eukaryota</taxon>
        <taxon>Metazoa</taxon>
        <taxon>Ecdysozoa</taxon>
        <taxon>Nematoda</taxon>
        <taxon>Chromadorea</taxon>
        <taxon>Rhabditida</taxon>
        <taxon>Tylenchina</taxon>
        <taxon>Panagrolaimomorpha</taxon>
        <taxon>Panagrolaimoidea</taxon>
        <taxon>Panagrolaimidae</taxon>
        <taxon>Panagrellus</taxon>
    </lineage>
</organism>
<evidence type="ECO:0000313" key="3">
    <source>
        <dbReference type="WBParaSite" id="Pan_g3131.t1"/>
    </source>
</evidence>
<dbReference type="AlphaFoldDB" id="A0A7E4VV13"/>